<evidence type="ECO:0000313" key="8">
    <source>
        <dbReference type="Proteomes" id="UP001207528"/>
    </source>
</evidence>
<evidence type="ECO:0000256" key="2">
    <source>
        <dbReference type="PROSITE-ProRule" id="PRU00335"/>
    </source>
</evidence>
<dbReference type="InterPro" id="IPR009057">
    <property type="entry name" value="Homeodomain-like_sf"/>
</dbReference>
<gene>
    <name evidence="6" type="ORF">H7I77_13835</name>
    <name evidence="5" type="ORF">RMCN_6062</name>
</gene>
<feature type="compositionally biased region" description="Low complexity" evidence="3">
    <location>
        <begin position="7"/>
        <end position="20"/>
    </location>
</feature>
<dbReference type="EMBL" id="BCTA01000105">
    <property type="protein sequence ID" value="GAT12929.1"/>
    <property type="molecule type" value="Genomic_DNA"/>
</dbReference>
<dbReference type="InterPro" id="IPR036271">
    <property type="entry name" value="Tet_transcr_reg_TetR-rel_C_sf"/>
</dbReference>
<dbReference type="Proteomes" id="UP001207528">
    <property type="component" value="Unassembled WGS sequence"/>
</dbReference>
<evidence type="ECO:0000313" key="6">
    <source>
        <dbReference type="EMBL" id="MCV7024413.1"/>
    </source>
</evidence>
<reference evidence="5 7" key="1">
    <citation type="journal article" date="2016" name="Genome Announc.">
        <title>Draft Genome Sequences of Five Rapidly Growing Mycobacterium Species, M. thermoresistibile, M. fortuitum subsp. acetamidolyticum, M. canariasense, M. brisbanense, and M. novocastrense.</title>
        <authorList>
            <person name="Katahira K."/>
            <person name="Ogura Y."/>
            <person name="Gotoh Y."/>
            <person name="Hayashi T."/>
        </authorList>
    </citation>
    <scope>NUCLEOTIDE SEQUENCE [LARGE SCALE GENOMIC DNA]</scope>
    <source>
        <strain evidence="5 7">JCM18114</strain>
    </source>
</reference>
<dbReference type="AlphaFoldDB" id="A0AAW5SK01"/>
<keyword evidence="7" id="KW-1185">Reference proteome</keyword>
<comment type="caution">
    <text evidence="6">The sequence shown here is derived from an EMBL/GenBank/DDBJ whole genome shotgun (WGS) entry which is preliminary data.</text>
</comment>
<evidence type="ECO:0000256" key="3">
    <source>
        <dbReference type="SAM" id="MobiDB-lite"/>
    </source>
</evidence>
<reference evidence="6" key="2">
    <citation type="submission" date="2020-07" db="EMBL/GenBank/DDBJ databases">
        <authorList>
            <person name="Pettersson B.M.F."/>
            <person name="Behra P.R.K."/>
            <person name="Ramesh M."/>
            <person name="Das S."/>
            <person name="Dasgupta S."/>
            <person name="Kirsebom L.A."/>
        </authorList>
    </citation>
    <scope>NUCLEOTIDE SEQUENCE</scope>
    <source>
        <strain evidence="6">DSM 44203</strain>
    </source>
</reference>
<feature type="region of interest" description="Disordered" evidence="3">
    <location>
        <begin position="1"/>
        <end position="20"/>
    </location>
</feature>
<dbReference type="GO" id="GO:0003677">
    <property type="term" value="F:DNA binding"/>
    <property type="evidence" value="ECO:0007669"/>
    <property type="project" value="UniProtKB-UniRule"/>
</dbReference>
<protein>
    <submittedName>
        <fullName evidence="6">TetR/AcrR family transcriptional regulator</fullName>
    </submittedName>
    <submittedName>
        <fullName evidence="5">Transcriptional regulator, TetR family</fullName>
    </submittedName>
</protein>
<proteinExistence type="predicted"/>
<evidence type="ECO:0000313" key="7">
    <source>
        <dbReference type="Proteomes" id="UP000069773"/>
    </source>
</evidence>
<dbReference type="PROSITE" id="PS50977">
    <property type="entry name" value="HTH_TETR_2"/>
    <property type="match status" value="1"/>
</dbReference>
<dbReference type="Gene3D" id="1.10.357.10">
    <property type="entry name" value="Tetracycline Repressor, domain 2"/>
    <property type="match status" value="1"/>
</dbReference>
<accession>A0AAW5SK01</accession>
<keyword evidence="1 2" id="KW-0238">DNA-binding</keyword>
<evidence type="ECO:0000256" key="1">
    <source>
        <dbReference type="ARBA" id="ARBA00023125"/>
    </source>
</evidence>
<evidence type="ECO:0000313" key="5">
    <source>
        <dbReference type="EMBL" id="GAT12929.1"/>
    </source>
</evidence>
<sequence length="205" mass="21844">MSRPREASVGQGAVSGQVGVESSARSRTRAAILAATASALAANPTATLDEITAVAGIGRTTLHRYFPSRTRLLHAAAMNSAAVVTDVVAQAVTDQGPALEAVRRLVFALVPVGDHLVFLLGAPKGLENIAPGDRPTHRRVTHLIQRGHREGVFHSDFSPRWVQRWLLTLLLAGCQEVSICGLPLHTAAPLILRTFERGIAADRDC</sequence>
<evidence type="ECO:0000259" key="4">
    <source>
        <dbReference type="PROSITE" id="PS50977"/>
    </source>
</evidence>
<feature type="DNA-binding region" description="H-T-H motif" evidence="2">
    <location>
        <begin position="47"/>
        <end position="66"/>
    </location>
</feature>
<reference evidence="6" key="3">
    <citation type="journal article" date="2022" name="BMC Genomics">
        <title>Comparative genome analysis of mycobacteria focusing on tRNA and non-coding RNA.</title>
        <authorList>
            <person name="Behra P.R.K."/>
            <person name="Pettersson B.M.F."/>
            <person name="Ramesh M."/>
            <person name="Das S."/>
            <person name="Dasgupta S."/>
            <person name="Kirsebom L.A."/>
        </authorList>
    </citation>
    <scope>NUCLEOTIDE SEQUENCE</scope>
    <source>
        <strain evidence="6">DSM 44203</strain>
    </source>
</reference>
<dbReference type="Proteomes" id="UP000069773">
    <property type="component" value="Unassembled WGS sequence"/>
</dbReference>
<organism evidence="6 8">
    <name type="scientific">Mycolicibacterium novocastrense</name>
    <name type="common">Mycobacterium novocastrense</name>
    <dbReference type="NCBI Taxonomy" id="59813"/>
    <lineage>
        <taxon>Bacteria</taxon>
        <taxon>Bacillati</taxon>
        <taxon>Actinomycetota</taxon>
        <taxon>Actinomycetes</taxon>
        <taxon>Mycobacteriales</taxon>
        <taxon>Mycobacteriaceae</taxon>
        <taxon>Mycolicibacterium</taxon>
    </lineage>
</organism>
<name>A0AAW5SK01_MYCNV</name>
<dbReference type="SUPFAM" id="SSF48498">
    <property type="entry name" value="Tetracyclin repressor-like, C-terminal domain"/>
    <property type="match status" value="1"/>
</dbReference>
<dbReference type="EMBL" id="JACKTI010000038">
    <property type="protein sequence ID" value="MCV7024413.1"/>
    <property type="molecule type" value="Genomic_DNA"/>
</dbReference>
<feature type="domain" description="HTH tetR-type" evidence="4">
    <location>
        <begin position="26"/>
        <end position="84"/>
    </location>
</feature>
<dbReference type="Pfam" id="PF00440">
    <property type="entry name" value="TetR_N"/>
    <property type="match status" value="1"/>
</dbReference>
<dbReference type="InterPro" id="IPR001647">
    <property type="entry name" value="HTH_TetR"/>
</dbReference>
<dbReference type="SUPFAM" id="SSF46689">
    <property type="entry name" value="Homeodomain-like"/>
    <property type="match status" value="1"/>
</dbReference>